<dbReference type="InterPro" id="IPR003877">
    <property type="entry name" value="SPRY_dom"/>
</dbReference>
<dbReference type="SUPFAM" id="SSF47986">
    <property type="entry name" value="DEATH domain"/>
    <property type="match status" value="1"/>
</dbReference>
<feature type="domain" description="Pyrin" evidence="2">
    <location>
        <begin position="1"/>
        <end position="92"/>
    </location>
</feature>
<dbReference type="OrthoDB" id="6105938at2759"/>
<dbReference type="InterPro" id="IPR050143">
    <property type="entry name" value="TRIM/RBCC"/>
</dbReference>
<evidence type="ECO:0000313" key="4">
    <source>
        <dbReference type="Proteomes" id="UP000297703"/>
    </source>
</evidence>
<reference evidence="3 4" key="1">
    <citation type="submission" date="2019-04" db="EMBL/GenBank/DDBJ databases">
        <title>Draft genome of the big-headed turtle Platysternon megacephalum.</title>
        <authorList>
            <person name="Gong S."/>
        </authorList>
    </citation>
    <scope>NUCLEOTIDE SEQUENCE [LARGE SCALE GENOMIC DNA]</scope>
    <source>
        <strain evidence="3">DO16091913</strain>
        <tissue evidence="3">Muscle</tissue>
    </source>
</reference>
<dbReference type="Proteomes" id="UP000297703">
    <property type="component" value="Unassembled WGS sequence"/>
</dbReference>
<dbReference type="InterPro" id="IPR003879">
    <property type="entry name" value="Butyrophylin_SPRY"/>
</dbReference>
<dbReference type="InterPro" id="IPR004020">
    <property type="entry name" value="DAPIN"/>
</dbReference>
<dbReference type="PRINTS" id="PR01407">
    <property type="entry name" value="BUTYPHLNCDUF"/>
</dbReference>
<evidence type="ECO:0000259" key="1">
    <source>
        <dbReference type="PROSITE" id="PS50188"/>
    </source>
</evidence>
<dbReference type="InterPro" id="IPR001870">
    <property type="entry name" value="B30.2/SPRY"/>
</dbReference>
<dbReference type="SUPFAM" id="SSF49899">
    <property type="entry name" value="Concanavalin A-like lectins/glucanases"/>
    <property type="match status" value="1"/>
</dbReference>
<evidence type="ECO:0000259" key="2">
    <source>
        <dbReference type="PROSITE" id="PS50824"/>
    </source>
</evidence>
<dbReference type="EMBL" id="QXTE01000335">
    <property type="protein sequence ID" value="TFJ99342.1"/>
    <property type="molecule type" value="Genomic_DNA"/>
</dbReference>
<feature type="domain" description="B30.2/SPRY" evidence="1">
    <location>
        <begin position="112"/>
        <end position="301"/>
    </location>
</feature>
<comment type="caution">
    <text evidence="3">The sequence shown here is derived from an EMBL/GenBank/DDBJ whole genome shotgun (WGS) entry which is preliminary data.</text>
</comment>
<keyword evidence="4" id="KW-1185">Reference proteome</keyword>
<dbReference type="Pfam" id="PF00622">
    <property type="entry name" value="SPRY"/>
    <property type="match status" value="1"/>
</dbReference>
<name>A0A4D9DWS2_9SAUR</name>
<dbReference type="Gene3D" id="1.10.533.10">
    <property type="entry name" value="Death Domain, Fas"/>
    <property type="match status" value="1"/>
</dbReference>
<dbReference type="SMART" id="SM01289">
    <property type="entry name" value="PYRIN"/>
    <property type="match status" value="1"/>
</dbReference>
<dbReference type="InterPro" id="IPR013320">
    <property type="entry name" value="ConA-like_dom_sf"/>
</dbReference>
<sequence length="301" mass="34469">MAESACCKLVEYLNDLEAREFKMFKFHLENYPLEDGYKRIPRSKMEAADAMDIARAMGQAYQEPRALQMAVKILDGISRKDLSLRMQNDMPEVFRQTPEPAGASEDGEKDQQEELISDMCDRFFGTKKKVEVKLDPNTAFPTLLISQDQKSMRLGDCAQYLPNNSERFDFQPCVLGTPGISRGQLDWVVEVGAGKGWIVGAARESVERRGYLYITAEQGCWGLEFNNGEYQALSTPKTTLFLRASLRRIKVHLDYILGRLSFYNGDTMEHVFTFNYPFSEKMFPFFLTWDTDISLQLCPCD</sequence>
<dbReference type="AlphaFoldDB" id="A0A4D9DWS2"/>
<proteinExistence type="predicted"/>
<gene>
    <name evidence="3" type="ORF">DR999_PMT18655</name>
</gene>
<dbReference type="Pfam" id="PF13765">
    <property type="entry name" value="PRY"/>
    <property type="match status" value="1"/>
</dbReference>
<dbReference type="SMART" id="SM00449">
    <property type="entry name" value="SPRY"/>
    <property type="match status" value="1"/>
</dbReference>
<dbReference type="Gene3D" id="2.60.120.920">
    <property type="match status" value="1"/>
</dbReference>
<accession>A0A4D9DWS2</accession>
<organism evidence="3 4">
    <name type="scientific">Platysternon megacephalum</name>
    <name type="common">big-headed turtle</name>
    <dbReference type="NCBI Taxonomy" id="55544"/>
    <lineage>
        <taxon>Eukaryota</taxon>
        <taxon>Metazoa</taxon>
        <taxon>Chordata</taxon>
        <taxon>Craniata</taxon>
        <taxon>Vertebrata</taxon>
        <taxon>Euteleostomi</taxon>
        <taxon>Archelosauria</taxon>
        <taxon>Testudinata</taxon>
        <taxon>Testudines</taxon>
        <taxon>Cryptodira</taxon>
        <taxon>Durocryptodira</taxon>
        <taxon>Testudinoidea</taxon>
        <taxon>Platysternidae</taxon>
        <taxon>Platysternon</taxon>
    </lineage>
</organism>
<evidence type="ECO:0000313" key="3">
    <source>
        <dbReference type="EMBL" id="TFJ99342.1"/>
    </source>
</evidence>
<dbReference type="PANTHER" id="PTHR24103">
    <property type="entry name" value="E3 UBIQUITIN-PROTEIN LIGASE TRIM"/>
    <property type="match status" value="1"/>
</dbReference>
<dbReference type="InterPro" id="IPR006574">
    <property type="entry name" value="PRY"/>
</dbReference>
<dbReference type="PROSITE" id="PS50824">
    <property type="entry name" value="DAPIN"/>
    <property type="match status" value="1"/>
</dbReference>
<dbReference type="InterPro" id="IPR011029">
    <property type="entry name" value="DEATH-like_dom_sf"/>
</dbReference>
<reference evidence="3 4" key="2">
    <citation type="submission" date="2019-04" db="EMBL/GenBank/DDBJ databases">
        <title>The genome sequence of big-headed turtle.</title>
        <authorList>
            <person name="Gong S."/>
        </authorList>
    </citation>
    <scope>NUCLEOTIDE SEQUENCE [LARGE SCALE GENOMIC DNA]</scope>
    <source>
        <strain evidence="3">DO16091913</strain>
        <tissue evidence="3">Muscle</tissue>
    </source>
</reference>
<dbReference type="STRING" id="55544.A0A4D9DWS2"/>
<dbReference type="Pfam" id="PF02758">
    <property type="entry name" value="PYRIN"/>
    <property type="match status" value="1"/>
</dbReference>
<dbReference type="PROSITE" id="PS50188">
    <property type="entry name" value="B302_SPRY"/>
    <property type="match status" value="1"/>
</dbReference>
<dbReference type="InterPro" id="IPR043136">
    <property type="entry name" value="B30.2/SPRY_sf"/>
</dbReference>
<dbReference type="FunFam" id="2.60.120.920:FF:000004">
    <property type="entry name" value="Butyrophilin subfamily 1 member A1"/>
    <property type="match status" value="1"/>
</dbReference>
<dbReference type="CDD" id="cd08321">
    <property type="entry name" value="Pyrin_ASC-like"/>
    <property type="match status" value="1"/>
</dbReference>
<dbReference type="SMART" id="SM00589">
    <property type="entry name" value="PRY"/>
    <property type="match status" value="1"/>
</dbReference>
<protein>
    <submittedName>
        <fullName evidence="3">Protocadherin-16</fullName>
    </submittedName>
</protein>